<organism evidence="2">
    <name type="scientific">Podoviridae sp. ct9P15</name>
    <dbReference type="NCBI Taxonomy" id="2826543"/>
    <lineage>
        <taxon>Viruses</taxon>
        <taxon>Duplodnaviria</taxon>
        <taxon>Heunggongvirae</taxon>
        <taxon>Uroviricota</taxon>
        <taxon>Caudoviricetes</taxon>
    </lineage>
</organism>
<evidence type="ECO:0000256" key="1">
    <source>
        <dbReference type="SAM" id="Phobius"/>
    </source>
</evidence>
<evidence type="ECO:0000313" key="2">
    <source>
        <dbReference type="EMBL" id="DAD80966.1"/>
    </source>
</evidence>
<feature type="transmembrane region" description="Helical" evidence="1">
    <location>
        <begin position="78"/>
        <end position="102"/>
    </location>
</feature>
<feature type="transmembrane region" description="Helical" evidence="1">
    <location>
        <begin position="47"/>
        <end position="66"/>
    </location>
</feature>
<proteinExistence type="predicted"/>
<keyword evidence="1" id="KW-0812">Transmembrane</keyword>
<name>A0A8S5MFE1_9CAUD</name>
<sequence length="103" mass="11688">MTNKRDFYYFRNNGCLQNWLTDFSCCSFCFLWRFVDGPAISAQSCGKLVISGLMLSGLLTIVSFFANGRIPASRLWTYAVTGNWVRCALIFTIYSVAGILFLR</sequence>
<keyword evidence="1" id="KW-0472">Membrane</keyword>
<dbReference type="EMBL" id="BK014892">
    <property type="protein sequence ID" value="DAD80966.1"/>
    <property type="molecule type" value="Genomic_DNA"/>
</dbReference>
<protein>
    <submittedName>
        <fullName evidence="2">Uncharacterized protein</fullName>
    </submittedName>
</protein>
<keyword evidence="1" id="KW-1133">Transmembrane helix</keyword>
<accession>A0A8S5MFE1</accession>
<reference evidence="2" key="1">
    <citation type="journal article" date="2021" name="Proc. Natl. Acad. Sci. U.S.A.">
        <title>A Catalog of Tens of Thousands of Viruses from Human Metagenomes Reveals Hidden Associations with Chronic Diseases.</title>
        <authorList>
            <person name="Tisza M.J."/>
            <person name="Buck C.B."/>
        </authorList>
    </citation>
    <scope>NUCLEOTIDE SEQUENCE</scope>
    <source>
        <strain evidence="2">Ct9P15</strain>
    </source>
</reference>